<evidence type="ECO:0000256" key="4">
    <source>
        <dbReference type="ARBA" id="ARBA00022452"/>
    </source>
</evidence>
<keyword evidence="9" id="KW-1185">Reference proteome</keyword>
<name>A0ABU4W735_9FUSO</name>
<evidence type="ECO:0000256" key="2">
    <source>
        <dbReference type="ARBA" id="ARBA00007613"/>
    </source>
</evidence>
<keyword evidence="7" id="KW-0998">Cell outer membrane</keyword>
<dbReference type="InterPro" id="IPR051906">
    <property type="entry name" value="TolC-like"/>
</dbReference>
<evidence type="ECO:0000256" key="1">
    <source>
        <dbReference type="ARBA" id="ARBA00004442"/>
    </source>
</evidence>
<evidence type="ECO:0000256" key="5">
    <source>
        <dbReference type="ARBA" id="ARBA00022692"/>
    </source>
</evidence>
<dbReference type="InterPro" id="IPR003423">
    <property type="entry name" value="OMP_efflux"/>
</dbReference>
<sequence>MGKIFFLLFIINFSLFAKTLDVGVILENHSECSQNALEILKEELNKNFAGTNFSPKITEKYYLTNHNIQDGINKLNSNSKIDAVFILTCAPLEKITNLQNNKFYSVPLGFGDKGYNVPKNLNYIYSNLNLNDYLTPFKELNDVSEVDVLISNMNANNLEYLAKHTNIPGIKVNVIRASKENLLNAIDKKVPSFLIDFNEELKPYAYSGLSLEKEFRKRLRAASLNYMFFKTQKNISQIVEVNPPIKDIYLNSEVAAKIDVYPNLIFLQDLSQVNFANVNYPKLTLKGAVKRALNSNLDLLQIKQNVFSNFYNVKVTNSKRLPQLSANMDYAALDDRSPSFKQGSPTNSVNSYLELSQVIFSDQINASVFIEKLALDSSRKAYDQQKLDTIYYVASTYVNILQLKAQFEIQMSNYNLLRETLNIAQINYNVGAGGLQDVYRLQSDVAGALSDISNIKGEIRSQEIYLNNLLNYPQSNSYTYENLNEVSSYFLLNQNLGKNFTFGSERAKKIENFLVHGAINNSNSLKQIDNSIKSKEREYLANSRERYIPTVTAAGNYYKNNVVTPWGQNSNRDFPDEYWQAGINVSLPLISGGEIYYNGKVIQSDLKSLEYSKLSSQSELSKEVLQTYTTLLSNFVQSYTTKISSDVAKKNLNIVKNLYAEGTITITDFLSAQNNTLSQELNHVIENFNLINSTLKLENLYGKSSLTMGEAERKSLLLELQKELGN</sequence>
<evidence type="ECO:0000256" key="3">
    <source>
        <dbReference type="ARBA" id="ARBA00022448"/>
    </source>
</evidence>
<comment type="subcellular location">
    <subcellularLocation>
        <location evidence="1">Cell outer membrane</location>
    </subcellularLocation>
</comment>
<reference evidence="9" key="1">
    <citation type="submission" date="2023-07" db="EMBL/GenBank/DDBJ databases">
        <authorList>
            <person name="Colorado M.A."/>
            <person name="Villamil L.M."/>
            <person name="Melo J.F."/>
            <person name="Rodriguez J.A."/>
            <person name="Ruiz R.Y."/>
        </authorList>
    </citation>
    <scope>NUCLEOTIDE SEQUENCE [LARGE SCALE GENOMIC DNA]</scope>
    <source>
        <strain evidence="9">C33</strain>
    </source>
</reference>
<dbReference type="Pfam" id="PF02321">
    <property type="entry name" value="OEP"/>
    <property type="match status" value="2"/>
</dbReference>
<evidence type="ECO:0000313" key="8">
    <source>
        <dbReference type="EMBL" id="MDX8335000.1"/>
    </source>
</evidence>
<evidence type="ECO:0000256" key="6">
    <source>
        <dbReference type="ARBA" id="ARBA00023136"/>
    </source>
</evidence>
<dbReference type="PANTHER" id="PTHR30026:SF20">
    <property type="entry name" value="OUTER MEMBRANE PROTEIN TOLC"/>
    <property type="match status" value="1"/>
</dbReference>
<evidence type="ECO:0000256" key="7">
    <source>
        <dbReference type="ARBA" id="ARBA00023237"/>
    </source>
</evidence>
<dbReference type="Proteomes" id="UP001279681">
    <property type="component" value="Unassembled WGS sequence"/>
</dbReference>
<dbReference type="Gene3D" id="1.20.1600.10">
    <property type="entry name" value="Outer membrane efflux proteins (OEP)"/>
    <property type="match status" value="1"/>
</dbReference>
<keyword evidence="5" id="KW-0812">Transmembrane</keyword>
<dbReference type="SUPFAM" id="SSF56954">
    <property type="entry name" value="Outer membrane efflux proteins (OEP)"/>
    <property type="match status" value="1"/>
</dbReference>
<organism evidence="8 9">
    <name type="scientific">Candidatus Cetobacterium colombiensis</name>
    <dbReference type="NCBI Taxonomy" id="3073100"/>
    <lineage>
        <taxon>Bacteria</taxon>
        <taxon>Fusobacteriati</taxon>
        <taxon>Fusobacteriota</taxon>
        <taxon>Fusobacteriia</taxon>
        <taxon>Fusobacteriales</taxon>
        <taxon>Fusobacteriaceae</taxon>
        <taxon>Cetobacterium</taxon>
    </lineage>
</organism>
<comment type="similarity">
    <text evidence="2">Belongs to the outer membrane factor (OMF) (TC 1.B.17) family.</text>
</comment>
<accession>A0ABU4W735</accession>
<gene>
    <name evidence="8" type="ORF">RFV38_00555</name>
</gene>
<dbReference type="RefSeq" id="WP_320312413.1">
    <property type="nucleotide sequence ID" value="NZ_JAVIKH010000001.1"/>
</dbReference>
<keyword evidence="6" id="KW-0472">Membrane</keyword>
<keyword evidence="4" id="KW-1134">Transmembrane beta strand</keyword>
<dbReference type="PANTHER" id="PTHR30026">
    <property type="entry name" value="OUTER MEMBRANE PROTEIN TOLC"/>
    <property type="match status" value="1"/>
</dbReference>
<proteinExistence type="inferred from homology"/>
<comment type="caution">
    <text evidence="8">The sequence shown here is derived from an EMBL/GenBank/DDBJ whole genome shotgun (WGS) entry which is preliminary data.</text>
</comment>
<dbReference type="EMBL" id="JAVIKH010000001">
    <property type="protein sequence ID" value="MDX8335000.1"/>
    <property type="molecule type" value="Genomic_DNA"/>
</dbReference>
<evidence type="ECO:0000313" key="9">
    <source>
        <dbReference type="Proteomes" id="UP001279681"/>
    </source>
</evidence>
<protein>
    <submittedName>
        <fullName evidence="8">TolC family protein</fullName>
    </submittedName>
</protein>
<keyword evidence="3" id="KW-0813">Transport</keyword>